<accession>A0ABW9G6N3</accession>
<feature type="binding site" evidence="2">
    <location>
        <position position="120"/>
    </location>
    <ligand>
        <name>Mg(2+)</name>
        <dbReference type="ChEBI" id="CHEBI:18420"/>
    </ligand>
</feature>
<keyword evidence="4" id="KW-1185">Reference proteome</keyword>
<dbReference type="InterPro" id="IPR027417">
    <property type="entry name" value="P-loop_NTPase"/>
</dbReference>
<protein>
    <recommendedName>
        <fullName evidence="2">ATP-dependent dethiobiotin synthetase BioD</fullName>
        <ecNumber evidence="2">6.3.3.3</ecNumber>
    </recommendedName>
    <alternativeName>
        <fullName evidence="2">DTB synthetase</fullName>
        <shortName evidence="2">DTBS</shortName>
    </alternativeName>
    <alternativeName>
        <fullName evidence="2">Dethiobiotin synthase</fullName>
    </alternativeName>
</protein>
<dbReference type="PANTHER" id="PTHR43210:SF5">
    <property type="entry name" value="DETHIOBIOTIN SYNTHETASE"/>
    <property type="match status" value="1"/>
</dbReference>
<dbReference type="CDD" id="cd03109">
    <property type="entry name" value="DTBS"/>
    <property type="match status" value="1"/>
</dbReference>
<feature type="binding site" evidence="2">
    <location>
        <position position="21"/>
    </location>
    <ligand>
        <name>Mg(2+)</name>
        <dbReference type="ChEBI" id="CHEBI:18420"/>
    </ligand>
</feature>
<feature type="binding site" evidence="2">
    <location>
        <position position="59"/>
    </location>
    <ligand>
        <name>Mg(2+)</name>
        <dbReference type="ChEBI" id="CHEBI:18420"/>
    </ligand>
</feature>
<dbReference type="Proteomes" id="UP001629953">
    <property type="component" value="Unassembled WGS sequence"/>
</dbReference>
<comment type="catalytic activity">
    <reaction evidence="2">
        <text>(7R,8S)-7,8-diammoniononanoate + CO2 + ATP = (4R,5S)-dethiobiotin + ADP + phosphate + 3 H(+)</text>
        <dbReference type="Rhea" id="RHEA:15805"/>
        <dbReference type="ChEBI" id="CHEBI:15378"/>
        <dbReference type="ChEBI" id="CHEBI:16526"/>
        <dbReference type="ChEBI" id="CHEBI:30616"/>
        <dbReference type="ChEBI" id="CHEBI:43474"/>
        <dbReference type="ChEBI" id="CHEBI:149469"/>
        <dbReference type="ChEBI" id="CHEBI:149473"/>
        <dbReference type="ChEBI" id="CHEBI:456216"/>
        <dbReference type="EC" id="6.3.3.3"/>
    </reaction>
</comment>
<feature type="active site" evidence="2">
    <location>
        <position position="42"/>
    </location>
</feature>
<feature type="binding site" evidence="2">
    <location>
        <position position="46"/>
    </location>
    <ligand>
        <name>substrate</name>
    </ligand>
</feature>
<feature type="binding site" evidence="2">
    <location>
        <begin position="17"/>
        <end position="22"/>
    </location>
    <ligand>
        <name>ATP</name>
        <dbReference type="ChEBI" id="CHEBI:30616"/>
    </ligand>
</feature>
<dbReference type="HAMAP" id="MF_00336">
    <property type="entry name" value="BioD"/>
    <property type="match status" value="1"/>
</dbReference>
<comment type="cofactor">
    <cofactor evidence="2">
        <name>Mg(2+)</name>
        <dbReference type="ChEBI" id="CHEBI:18420"/>
    </cofactor>
</comment>
<dbReference type="SUPFAM" id="SSF52540">
    <property type="entry name" value="P-loop containing nucleoside triphosphate hydrolases"/>
    <property type="match status" value="1"/>
</dbReference>
<comment type="caution">
    <text evidence="3">The sequence shown here is derived from an EMBL/GenBank/DDBJ whole genome shotgun (WGS) entry which is preliminary data.</text>
</comment>
<evidence type="ECO:0000256" key="1">
    <source>
        <dbReference type="ARBA" id="ARBA00022756"/>
    </source>
</evidence>
<keyword evidence="2 3" id="KW-0436">Ligase</keyword>
<sequence length="232" mass="25509">MSRNRYPILFVTGTDTEVGKTVISCALLQAFQQHHVIADGFKPLASGAKWIDGQLRNEDGLALQAYSARRLDYTVVNPNTFEPAIAPHIASRIAHQSVDIRLLDGQLEDLVQGSEQVIIEGAGGWQVPLNDRQRFADWVGGHHWPVILVVGIRLGCINHALLSAESIRQMGCTLVGWIANHCQPSTPVLDENVSYLQVHLKAPKLGSIGYRTRVDVADIAHDLDISVLLKDD</sequence>
<dbReference type="Gene3D" id="3.40.50.300">
    <property type="entry name" value="P-loop containing nucleotide triphosphate hydrolases"/>
    <property type="match status" value="1"/>
</dbReference>
<keyword evidence="2" id="KW-0460">Magnesium</keyword>
<evidence type="ECO:0000256" key="2">
    <source>
        <dbReference type="HAMAP-Rule" id="MF_00336"/>
    </source>
</evidence>
<organism evidence="3 4">
    <name type="scientific">Celerinatantimonas yamalensis</name>
    <dbReference type="NCBI Taxonomy" id="559956"/>
    <lineage>
        <taxon>Bacteria</taxon>
        <taxon>Pseudomonadati</taxon>
        <taxon>Pseudomonadota</taxon>
        <taxon>Gammaproteobacteria</taxon>
        <taxon>Celerinatantimonadaceae</taxon>
        <taxon>Celerinatantimonas</taxon>
    </lineage>
</organism>
<proteinExistence type="inferred from homology"/>
<keyword evidence="2" id="KW-0479">Metal-binding</keyword>
<name>A0ABW9G6N3_9GAMM</name>
<dbReference type="EC" id="6.3.3.3" evidence="2"/>
<keyword evidence="2" id="KW-0067">ATP-binding</keyword>
<comment type="function">
    <text evidence="2">Catalyzes a mechanistically unusual reaction, the ATP-dependent insertion of CO2 between the N7 and N8 nitrogen atoms of 7,8-diaminopelargonic acid (DAPA, also called 7,8-diammoniononanoate) to form a ureido ring.</text>
</comment>
<keyword evidence="2" id="KW-0963">Cytoplasm</keyword>
<feature type="binding site" evidence="2">
    <location>
        <begin position="180"/>
        <end position="181"/>
    </location>
    <ligand>
        <name>ATP</name>
        <dbReference type="ChEBI" id="CHEBI:30616"/>
    </ligand>
</feature>
<evidence type="ECO:0000313" key="3">
    <source>
        <dbReference type="EMBL" id="MFM2485325.1"/>
    </source>
</evidence>
<dbReference type="NCBIfam" id="TIGR00347">
    <property type="entry name" value="bioD"/>
    <property type="match status" value="1"/>
</dbReference>
<keyword evidence="1 2" id="KW-0093">Biotin biosynthesis</keyword>
<dbReference type="GO" id="GO:0004141">
    <property type="term" value="F:dethiobiotin synthase activity"/>
    <property type="evidence" value="ECO:0007669"/>
    <property type="project" value="UniProtKB-EC"/>
</dbReference>
<evidence type="ECO:0000313" key="4">
    <source>
        <dbReference type="Proteomes" id="UP001629953"/>
    </source>
</evidence>
<dbReference type="Pfam" id="PF13500">
    <property type="entry name" value="AAA_26"/>
    <property type="match status" value="1"/>
</dbReference>
<comment type="similarity">
    <text evidence="2">Belongs to the dethiobiotin synthetase family.</text>
</comment>
<comment type="subcellular location">
    <subcellularLocation>
        <location evidence="2">Cytoplasm</location>
    </subcellularLocation>
</comment>
<feature type="binding site" evidence="2">
    <location>
        <begin position="120"/>
        <end position="123"/>
    </location>
    <ligand>
        <name>ATP</name>
        <dbReference type="ChEBI" id="CHEBI:30616"/>
    </ligand>
</feature>
<gene>
    <name evidence="2 3" type="primary">bioD</name>
    <name evidence="3" type="ORF">ABUE30_09670</name>
</gene>
<dbReference type="RefSeq" id="WP_408623540.1">
    <property type="nucleotide sequence ID" value="NZ_JBEQCT010000003.1"/>
</dbReference>
<comment type="caution">
    <text evidence="2">Lacks conserved residue(s) required for the propagation of feature annotation.</text>
</comment>
<dbReference type="PIRSF" id="PIRSF006755">
    <property type="entry name" value="DTB_synth"/>
    <property type="match status" value="1"/>
</dbReference>
<dbReference type="EMBL" id="JBEQCT010000003">
    <property type="protein sequence ID" value="MFM2485325.1"/>
    <property type="molecule type" value="Genomic_DNA"/>
</dbReference>
<reference evidence="3 4" key="1">
    <citation type="journal article" date="2013" name="Int. J. Syst. Evol. Microbiol.">
        <title>Celerinatantimonas yamalensis sp. nov., a cold-adapted diazotrophic bacterium from a cold permafrost brine.</title>
        <authorList>
            <person name="Shcherbakova V."/>
            <person name="Chuvilskaya N."/>
            <person name="Rivkina E."/>
            <person name="Demidov N."/>
            <person name="Uchaeva V."/>
            <person name="Suetin S."/>
            <person name="Suzina N."/>
            <person name="Gilichinsky D."/>
        </authorList>
    </citation>
    <scope>NUCLEOTIDE SEQUENCE [LARGE SCALE GENOMIC DNA]</scope>
    <source>
        <strain evidence="3 4">C7</strain>
    </source>
</reference>
<dbReference type="InterPro" id="IPR004472">
    <property type="entry name" value="DTB_synth_BioD"/>
</dbReference>
<comment type="subunit">
    <text evidence="2">Homodimer.</text>
</comment>
<keyword evidence="2" id="KW-0547">Nucleotide-binding</keyword>
<comment type="pathway">
    <text evidence="2">Cofactor biosynthesis; biotin biosynthesis; biotin from 7,8-diaminononanoate: step 1/2.</text>
</comment>
<feature type="binding site" evidence="2">
    <location>
        <position position="59"/>
    </location>
    <ligand>
        <name>ATP</name>
        <dbReference type="ChEBI" id="CHEBI:30616"/>
    </ligand>
</feature>
<dbReference type="PANTHER" id="PTHR43210">
    <property type="entry name" value="DETHIOBIOTIN SYNTHETASE"/>
    <property type="match status" value="1"/>
</dbReference>